<feature type="domain" description="HTH luxR-type" evidence="2">
    <location>
        <begin position="100"/>
        <end position="165"/>
    </location>
</feature>
<name>A0A0P1G284_9RHOB</name>
<dbReference type="Proteomes" id="UP000052022">
    <property type="component" value="Unassembled WGS sequence"/>
</dbReference>
<dbReference type="EMBL" id="CYSD01000012">
    <property type="protein sequence ID" value="CUH75727.1"/>
    <property type="molecule type" value="Genomic_DNA"/>
</dbReference>
<keyword evidence="1" id="KW-1133">Transmembrane helix</keyword>
<feature type="transmembrane region" description="Helical" evidence="1">
    <location>
        <begin position="56"/>
        <end position="74"/>
    </location>
</feature>
<dbReference type="SUPFAM" id="SSF46894">
    <property type="entry name" value="C-terminal effector domain of the bipartite response regulators"/>
    <property type="match status" value="1"/>
</dbReference>
<dbReference type="STRING" id="928856.SAMN04488049_103253"/>
<gene>
    <name evidence="3" type="ORF">TRM7557_00529</name>
</gene>
<dbReference type="InterPro" id="IPR016032">
    <property type="entry name" value="Sig_transdc_resp-reg_C-effctor"/>
</dbReference>
<dbReference type="RefSeq" id="WP_235811379.1">
    <property type="nucleotide sequence ID" value="NZ_CYSD01000012.1"/>
</dbReference>
<sequence length="171" mass="18822">MTYTAGGARCEGPFGLCHFDGASAELRWFFALGRVQWVAGLWLSPIAWAIYELVEIGAITGLLVGMIVSASLLWRAIQRKKRVETSLRLASGTYMDVLEESFADWRLTPAERDVALFLVKGCTTAEIATLRSTSEGTVKAQTNAVYRKANVSGRPQLLGLFIEDLINPRLP</sequence>
<protein>
    <submittedName>
        <fullName evidence="3">Bacterial regulatory proteins, luxR family</fullName>
    </submittedName>
</protein>
<keyword evidence="1" id="KW-0812">Transmembrane</keyword>
<organism evidence="3 4">
    <name type="scientific">Tritonibacter multivorans</name>
    <dbReference type="NCBI Taxonomy" id="928856"/>
    <lineage>
        <taxon>Bacteria</taxon>
        <taxon>Pseudomonadati</taxon>
        <taxon>Pseudomonadota</taxon>
        <taxon>Alphaproteobacteria</taxon>
        <taxon>Rhodobacterales</taxon>
        <taxon>Paracoccaceae</taxon>
        <taxon>Tritonibacter</taxon>
    </lineage>
</organism>
<reference evidence="3 4" key="1">
    <citation type="submission" date="2015-09" db="EMBL/GenBank/DDBJ databases">
        <authorList>
            <consortium name="Swine Surveillance"/>
        </authorList>
    </citation>
    <scope>NUCLEOTIDE SEQUENCE [LARGE SCALE GENOMIC DNA]</scope>
    <source>
        <strain evidence="3 4">CECT 7557</strain>
    </source>
</reference>
<keyword evidence="4" id="KW-1185">Reference proteome</keyword>
<evidence type="ECO:0000256" key="1">
    <source>
        <dbReference type="SAM" id="Phobius"/>
    </source>
</evidence>
<evidence type="ECO:0000259" key="2">
    <source>
        <dbReference type="PROSITE" id="PS50043"/>
    </source>
</evidence>
<dbReference type="SMART" id="SM00421">
    <property type="entry name" value="HTH_LUXR"/>
    <property type="match status" value="1"/>
</dbReference>
<evidence type="ECO:0000313" key="4">
    <source>
        <dbReference type="Proteomes" id="UP000052022"/>
    </source>
</evidence>
<dbReference type="CDD" id="cd06170">
    <property type="entry name" value="LuxR_C_like"/>
    <property type="match status" value="1"/>
</dbReference>
<evidence type="ECO:0000313" key="3">
    <source>
        <dbReference type="EMBL" id="CUH75727.1"/>
    </source>
</evidence>
<dbReference type="InterPro" id="IPR036388">
    <property type="entry name" value="WH-like_DNA-bd_sf"/>
</dbReference>
<feature type="transmembrane region" description="Helical" evidence="1">
    <location>
        <begin position="28"/>
        <end position="50"/>
    </location>
</feature>
<dbReference type="PROSITE" id="PS50043">
    <property type="entry name" value="HTH_LUXR_2"/>
    <property type="match status" value="1"/>
</dbReference>
<dbReference type="Pfam" id="PF00196">
    <property type="entry name" value="GerE"/>
    <property type="match status" value="1"/>
</dbReference>
<proteinExistence type="predicted"/>
<dbReference type="Gene3D" id="1.10.10.10">
    <property type="entry name" value="Winged helix-like DNA-binding domain superfamily/Winged helix DNA-binding domain"/>
    <property type="match status" value="1"/>
</dbReference>
<dbReference type="GO" id="GO:0006355">
    <property type="term" value="P:regulation of DNA-templated transcription"/>
    <property type="evidence" value="ECO:0007669"/>
    <property type="project" value="InterPro"/>
</dbReference>
<dbReference type="GO" id="GO:0003677">
    <property type="term" value="F:DNA binding"/>
    <property type="evidence" value="ECO:0007669"/>
    <property type="project" value="InterPro"/>
</dbReference>
<dbReference type="AlphaFoldDB" id="A0A0P1G284"/>
<keyword evidence="1" id="KW-0472">Membrane</keyword>
<dbReference type="InterPro" id="IPR000792">
    <property type="entry name" value="Tscrpt_reg_LuxR_C"/>
</dbReference>
<accession>A0A0P1G284</accession>